<dbReference type="KEGG" id="smai:EXU30_04370"/>
<proteinExistence type="predicted"/>
<dbReference type="Gene3D" id="3.10.129.10">
    <property type="entry name" value="Hotdog Thioesterase"/>
    <property type="match status" value="1"/>
</dbReference>
<dbReference type="Proteomes" id="UP000291106">
    <property type="component" value="Chromosome"/>
</dbReference>
<gene>
    <name evidence="1" type="ORF">EXU30_04370</name>
</gene>
<keyword evidence="2" id="KW-1185">Reference proteome</keyword>
<protein>
    <submittedName>
        <fullName evidence="1">DUF4442 domain-containing protein</fullName>
    </submittedName>
</protein>
<dbReference type="OrthoDB" id="9814774at2"/>
<dbReference type="Pfam" id="PF14539">
    <property type="entry name" value="DUF4442"/>
    <property type="match status" value="1"/>
</dbReference>
<organism evidence="1 2">
    <name type="scientific">Shewanella maritima</name>
    <dbReference type="NCBI Taxonomy" id="2520507"/>
    <lineage>
        <taxon>Bacteria</taxon>
        <taxon>Pseudomonadati</taxon>
        <taxon>Pseudomonadota</taxon>
        <taxon>Gammaproteobacteria</taxon>
        <taxon>Alteromonadales</taxon>
        <taxon>Shewanellaceae</taxon>
        <taxon>Shewanella</taxon>
    </lineage>
</organism>
<dbReference type="InterPro" id="IPR029069">
    <property type="entry name" value="HotDog_dom_sf"/>
</dbReference>
<evidence type="ECO:0000313" key="1">
    <source>
        <dbReference type="EMBL" id="QBF84788.1"/>
    </source>
</evidence>
<dbReference type="SUPFAM" id="SSF54637">
    <property type="entry name" value="Thioesterase/thiol ester dehydrase-isomerase"/>
    <property type="match status" value="1"/>
</dbReference>
<dbReference type="EMBL" id="CP036200">
    <property type="protein sequence ID" value="QBF84788.1"/>
    <property type="molecule type" value="Genomic_DNA"/>
</dbReference>
<name>A0A411PMT7_9GAMM</name>
<dbReference type="InterPro" id="IPR027961">
    <property type="entry name" value="DUF4442"/>
</dbReference>
<sequence length="180" mass="21018">MTIYQKIAKVGPKLIGQDKLFKYGFNWLPMYRRSTGRIVSVSKDLTEVTMRLPLSYRNRNYVGSIFGGSMFSAVDPIPMVQLINLLDSQYVVWDKSAEIYFKAPAREDLYADFVFTEQELEQIKRDVEQQQEINLIKTTQLTNKARDKVFCEVKKTLYISTKAHYKKKRAKRQQAKAEQS</sequence>
<accession>A0A411PMT7</accession>
<dbReference type="AlphaFoldDB" id="A0A411PMT7"/>
<evidence type="ECO:0000313" key="2">
    <source>
        <dbReference type="Proteomes" id="UP000291106"/>
    </source>
</evidence>
<reference evidence="1 2" key="1">
    <citation type="submission" date="2019-02" db="EMBL/GenBank/DDBJ databases">
        <title>Shewanella sp. D4-2 isolated from Dokdo Island.</title>
        <authorList>
            <person name="Baek K."/>
        </authorList>
    </citation>
    <scope>NUCLEOTIDE SEQUENCE [LARGE SCALE GENOMIC DNA]</scope>
    <source>
        <strain evidence="1 2">D4-2</strain>
    </source>
</reference>